<dbReference type="PANTHER" id="PTHR43726:SF1">
    <property type="entry name" value="BIOTIN SYNTHASE"/>
    <property type="match status" value="1"/>
</dbReference>
<evidence type="ECO:0000256" key="4">
    <source>
        <dbReference type="ARBA" id="ARBA00023004"/>
    </source>
</evidence>
<dbReference type="Proteomes" id="UP000077339">
    <property type="component" value="Unassembled WGS sequence"/>
</dbReference>
<evidence type="ECO:0000259" key="9">
    <source>
        <dbReference type="PROSITE" id="PS51918"/>
    </source>
</evidence>
<proteinExistence type="predicted"/>
<dbReference type="PANTHER" id="PTHR43726">
    <property type="entry name" value="3-METHYLORNITHINE SYNTHASE"/>
    <property type="match status" value="1"/>
</dbReference>
<comment type="caution">
    <text evidence="10">The sequence shown here is derived from an EMBL/GenBank/DDBJ whole genome shotgun (WGS) entry which is preliminary data.</text>
</comment>
<dbReference type="Pfam" id="PF04055">
    <property type="entry name" value="Radical_SAM"/>
    <property type="match status" value="1"/>
</dbReference>
<dbReference type="GO" id="GO:0051539">
    <property type="term" value="F:4 iron, 4 sulfur cluster binding"/>
    <property type="evidence" value="ECO:0007669"/>
    <property type="project" value="UniProtKB-KW"/>
</dbReference>
<dbReference type="GO" id="GO:0046872">
    <property type="term" value="F:metal ion binding"/>
    <property type="evidence" value="ECO:0007669"/>
    <property type="project" value="UniProtKB-KW"/>
</dbReference>
<dbReference type="InterPro" id="IPR034422">
    <property type="entry name" value="HydE/PylB-like"/>
</dbReference>
<dbReference type="OrthoDB" id="9775764at2"/>
<dbReference type="GO" id="GO:0042364">
    <property type="term" value="P:water-soluble vitamin biosynthetic process"/>
    <property type="evidence" value="ECO:0007669"/>
    <property type="project" value="UniProtKB-ARBA"/>
</dbReference>
<keyword evidence="1 7" id="KW-0004">4Fe-4S</keyword>
<dbReference type="Pfam" id="PF06968">
    <property type="entry name" value="BATS"/>
    <property type="match status" value="1"/>
</dbReference>
<feature type="binding site" evidence="7">
    <location>
        <position position="81"/>
    </location>
    <ligand>
        <name>[4Fe-4S] cluster</name>
        <dbReference type="ChEBI" id="CHEBI:49883"/>
        <note>4Fe-4S-S-AdoMet</note>
    </ligand>
</feature>
<evidence type="ECO:0000256" key="8">
    <source>
        <dbReference type="PIRSR" id="PIRSR004762-2"/>
    </source>
</evidence>
<gene>
    <name evidence="10" type="ORF">AT15_05845</name>
</gene>
<dbReference type="PATRIC" id="fig|1453497.3.peg.1165"/>
<evidence type="ECO:0000313" key="10">
    <source>
        <dbReference type="EMBL" id="OAA31595.1"/>
    </source>
</evidence>
<sequence>MDNKRFEIIKEIKEKGLEKLFAVAIRALEEIPLSKEEIVYLLTLEEGEERRLLFKLANAFRHDYMGDMVFIKGVIEFSNYCRKNCAYCGIRASNKVHRYRMSPDEIISVAINMAKLGVDTIILQSGEDPYYDLETLEHIVSTIRSTTYVPVSLSIGELPKPAYLKLKHAGASKVLLKHETINKKIFEAVHPDDDYDERIDLLDYIVSLGYVGGSGNIIGLPGQVIEDIADDILFMKRIGVKMIGLGPFVPAEGTPLQKFPHGDPELTLNTYAAIRLTMPRVFMPATTALGTIDEKKQFEAFNAGCNVIMCNFTPEKYRKDYMIYTGKAKVEFFQTAKRLKEMGFKLSVKILRELEKHEKEVMDRC</sequence>
<evidence type="ECO:0000256" key="2">
    <source>
        <dbReference type="ARBA" id="ARBA00022691"/>
    </source>
</evidence>
<dbReference type="RefSeq" id="WP_068345928.1">
    <property type="nucleotide sequence ID" value="NZ_JFHK01000003.1"/>
</dbReference>
<dbReference type="SFLD" id="SFLDS00029">
    <property type="entry name" value="Radical_SAM"/>
    <property type="match status" value="1"/>
</dbReference>
<dbReference type="SMART" id="SM00729">
    <property type="entry name" value="Elp3"/>
    <property type="match status" value="1"/>
</dbReference>
<feature type="binding site" evidence="8">
    <location>
        <position position="198"/>
    </location>
    <ligand>
        <name>S-adenosyl-L-methionine</name>
        <dbReference type="ChEBI" id="CHEBI:59789"/>
    </ligand>
</feature>
<dbReference type="SFLD" id="SFLDG01280">
    <property type="entry name" value="HydE/PylB-like"/>
    <property type="match status" value="1"/>
</dbReference>
<dbReference type="AlphaFoldDB" id="A0A182C7J0"/>
<dbReference type="EMBL" id="JFHK01000003">
    <property type="protein sequence ID" value="OAA31595.1"/>
    <property type="molecule type" value="Genomic_DNA"/>
</dbReference>
<dbReference type="Gene3D" id="3.20.20.70">
    <property type="entry name" value="Aldolase class I"/>
    <property type="match status" value="1"/>
</dbReference>
<feature type="binding site" evidence="7">
    <location>
        <position position="88"/>
    </location>
    <ligand>
        <name>[4Fe-4S] cluster</name>
        <dbReference type="ChEBI" id="CHEBI:49883"/>
        <note>4Fe-4S-S-AdoMet</note>
    </ligand>
</feature>
<dbReference type="PIRSF" id="PIRSF004762">
    <property type="entry name" value="CHP00423"/>
    <property type="match status" value="1"/>
</dbReference>
<evidence type="ECO:0000256" key="3">
    <source>
        <dbReference type="ARBA" id="ARBA00022723"/>
    </source>
</evidence>
<name>A0A182C7J0_9BACT</name>
<evidence type="ECO:0000256" key="1">
    <source>
        <dbReference type="ARBA" id="ARBA00022485"/>
    </source>
</evidence>
<dbReference type="GO" id="GO:0016740">
    <property type="term" value="F:transferase activity"/>
    <property type="evidence" value="ECO:0007669"/>
    <property type="project" value="TreeGrafter"/>
</dbReference>
<evidence type="ECO:0000313" key="11">
    <source>
        <dbReference type="Proteomes" id="UP000077339"/>
    </source>
</evidence>
<keyword evidence="3" id="KW-0479">Metal-binding</keyword>
<dbReference type="InterPro" id="IPR024021">
    <property type="entry name" value="FeFe-hyd_HydE_rSAM"/>
</dbReference>
<comment type="cofactor">
    <cofactor evidence="6">
        <name>[2Fe-2S] cluster</name>
        <dbReference type="ChEBI" id="CHEBI:190135"/>
    </cofactor>
</comment>
<protein>
    <submittedName>
        <fullName evidence="10">Radical SAM protein</fullName>
    </submittedName>
</protein>
<feature type="binding site" evidence="8">
    <location>
        <position position="154"/>
    </location>
    <ligand>
        <name>(3R)-3-methyl-D-ornithine</name>
        <dbReference type="ChEBI" id="CHEBI:64642"/>
    </ligand>
</feature>
<accession>A0A182C7J0</accession>
<dbReference type="InterPro" id="IPR007197">
    <property type="entry name" value="rSAM"/>
</dbReference>
<dbReference type="PROSITE" id="PS51918">
    <property type="entry name" value="RADICAL_SAM"/>
    <property type="match status" value="1"/>
</dbReference>
<keyword evidence="4 7" id="KW-0408">Iron</keyword>
<dbReference type="STRING" id="1453497.AT15_05845"/>
<dbReference type="InterPro" id="IPR010722">
    <property type="entry name" value="BATS_dom"/>
</dbReference>
<keyword evidence="2 7" id="KW-0949">S-adenosyl-L-methionine</keyword>
<dbReference type="InterPro" id="IPR058240">
    <property type="entry name" value="rSAM_sf"/>
</dbReference>
<evidence type="ECO:0000256" key="5">
    <source>
        <dbReference type="ARBA" id="ARBA00023014"/>
    </source>
</evidence>
<dbReference type="InterPro" id="IPR006638">
    <property type="entry name" value="Elp3/MiaA/NifB-like_rSAM"/>
</dbReference>
<feature type="binding site" evidence="7">
    <location>
        <position position="85"/>
    </location>
    <ligand>
        <name>[4Fe-4S] cluster</name>
        <dbReference type="ChEBI" id="CHEBI:49883"/>
        <note>4Fe-4S-S-AdoMet</note>
    </ligand>
</feature>
<feature type="domain" description="Radical SAM core" evidence="9">
    <location>
        <begin position="67"/>
        <end position="286"/>
    </location>
</feature>
<dbReference type="GO" id="GO:0044272">
    <property type="term" value="P:sulfur compound biosynthetic process"/>
    <property type="evidence" value="ECO:0007669"/>
    <property type="project" value="UniProtKB-ARBA"/>
</dbReference>
<organism evidence="10 11">
    <name type="scientific">Kosmotoga arenicorallina S304</name>
    <dbReference type="NCBI Taxonomy" id="1453497"/>
    <lineage>
        <taxon>Bacteria</taxon>
        <taxon>Thermotogati</taxon>
        <taxon>Thermotogota</taxon>
        <taxon>Thermotogae</taxon>
        <taxon>Kosmotogales</taxon>
        <taxon>Kosmotogaceae</taxon>
        <taxon>Kosmotoga</taxon>
    </lineage>
</organism>
<reference evidence="10 11" key="1">
    <citation type="submission" date="2014-02" db="EMBL/GenBank/DDBJ databases">
        <title>Kosmotoga genome sequencing.</title>
        <authorList>
            <person name="Pollo S.M."/>
            <person name="Charchuk R."/>
            <person name="Nesbo C.L."/>
        </authorList>
    </citation>
    <scope>NUCLEOTIDE SEQUENCE [LARGE SCALE GENOMIC DNA]</scope>
    <source>
        <strain evidence="10 11">S304</strain>
    </source>
</reference>
<evidence type="ECO:0000256" key="6">
    <source>
        <dbReference type="ARBA" id="ARBA00034078"/>
    </source>
</evidence>
<comment type="cofactor">
    <cofactor evidence="7">
        <name>[4Fe-4S] cluster</name>
        <dbReference type="ChEBI" id="CHEBI:49883"/>
    </cofactor>
    <text evidence="7">Binds 1 [4Fe-4S] cluster. The cluster is coordinated with 3 cysteines and an exchangeable S-adenosyl-L-methionine.</text>
</comment>
<dbReference type="InterPro" id="IPR013785">
    <property type="entry name" value="Aldolase_TIM"/>
</dbReference>
<dbReference type="SUPFAM" id="SSF102114">
    <property type="entry name" value="Radical SAM enzymes"/>
    <property type="match status" value="1"/>
</dbReference>
<dbReference type="NCBIfam" id="TIGR03956">
    <property type="entry name" value="rSAM_HydE"/>
    <property type="match status" value="1"/>
</dbReference>
<keyword evidence="5 7" id="KW-0411">Iron-sulfur</keyword>
<evidence type="ECO:0000256" key="7">
    <source>
        <dbReference type="PIRSR" id="PIRSR004762-1"/>
    </source>
</evidence>
<dbReference type="CDD" id="cd01335">
    <property type="entry name" value="Radical_SAM"/>
    <property type="match status" value="1"/>
</dbReference>
<dbReference type="SMART" id="SM00876">
    <property type="entry name" value="BATS"/>
    <property type="match status" value="1"/>
</dbReference>
<keyword evidence="11" id="KW-1185">Reference proteome</keyword>
<feature type="binding site" evidence="8">
    <location>
        <position position="179"/>
    </location>
    <ligand>
        <name>S-adenosyl-L-methionine</name>
        <dbReference type="ChEBI" id="CHEBI:59789"/>
    </ligand>
</feature>
<dbReference type="SFLD" id="SFLDG01060">
    <property type="entry name" value="BATS_domain_containing"/>
    <property type="match status" value="1"/>
</dbReference>